<organism evidence="1 2">
    <name type="scientific">Mortierella alpina</name>
    <name type="common">Oleaginous fungus</name>
    <name type="synonym">Mortierella renispora</name>
    <dbReference type="NCBI Taxonomy" id="64518"/>
    <lineage>
        <taxon>Eukaryota</taxon>
        <taxon>Fungi</taxon>
        <taxon>Fungi incertae sedis</taxon>
        <taxon>Mucoromycota</taxon>
        <taxon>Mortierellomycotina</taxon>
        <taxon>Mortierellomycetes</taxon>
        <taxon>Mortierellales</taxon>
        <taxon>Mortierellaceae</taxon>
        <taxon>Mortierella</taxon>
    </lineage>
</organism>
<evidence type="ECO:0000313" key="2">
    <source>
        <dbReference type="Proteomes" id="UP000717515"/>
    </source>
</evidence>
<protein>
    <submittedName>
        <fullName evidence="1">Uncharacterized protein</fullName>
    </submittedName>
</protein>
<proteinExistence type="predicted"/>
<reference evidence="1" key="1">
    <citation type="submission" date="2021-07" db="EMBL/GenBank/DDBJ databases">
        <title>Draft genome of Mortierella alpina, strain LL118, isolated from an aspen leaf litter sample.</title>
        <authorList>
            <person name="Yang S."/>
            <person name="Vinatzer B.A."/>
        </authorList>
    </citation>
    <scope>NUCLEOTIDE SEQUENCE</scope>
    <source>
        <strain evidence="1">LL118</strain>
    </source>
</reference>
<accession>A0A9P8CX09</accession>
<comment type="caution">
    <text evidence="1">The sequence shown here is derived from an EMBL/GenBank/DDBJ whole genome shotgun (WGS) entry which is preliminary data.</text>
</comment>
<gene>
    <name evidence="1" type="ORF">KVV02_000851</name>
</gene>
<dbReference type="Proteomes" id="UP000717515">
    <property type="component" value="Unassembled WGS sequence"/>
</dbReference>
<evidence type="ECO:0000313" key="1">
    <source>
        <dbReference type="EMBL" id="KAG9323798.1"/>
    </source>
</evidence>
<name>A0A9P8CX09_MORAP</name>
<dbReference type="EMBL" id="JAIFTL010000088">
    <property type="protein sequence ID" value="KAG9323798.1"/>
    <property type="molecule type" value="Genomic_DNA"/>
</dbReference>
<dbReference type="AlphaFoldDB" id="A0A9P8CX09"/>
<sequence length="103" mass="11523">MGHVSVAVRLHRVARSRQISVGLQCASAAGPQSHATPHATAQDHAMIPSACSSTPPHPSRPLHLLFAHCLSSIDWYWNWYKEQEQDLEQELEQDKKTKELLSS</sequence>